<dbReference type="EMBL" id="AP014862">
    <property type="protein sequence ID" value="BAU72386.1"/>
    <property type="molecule type" value="Genomic_DNA"/>
</dbReference>
<evidence type="ECO:0000313" key="1">
    <source>
        <dbReference type="EMBL" id="BAU72386.1"/>
    </source>
</evidence>
<accession>A0AAD1FDS4</accession>
<proteinExistence type="predicted"/>
<evidence type="ECO:0008006" key="3">
    <source>
        <dbReference type="Google" id="ProtNLM"/>
    </source>
</evidence>
<gene>
    <name evidence="1" type="ORF">KF707C_6980</name>
</gene>
<sequence length="530" mass="59274">MTQRSRGQCACRQRGARLGGWSKMSCVGSTLGSKLFLKSLGRISSPLFLVSEVFGMELFSDNHFAGSEDSYSYIDVGWLDEFPIFKESVLRIAARTQAPIELVVSVVLAVIALVCQHLIDVRRPWGSIGPVSLIIFLIALSGERKTTVEEVTASVLRAFEGRRKSLDFQKIKEWSVLWELWERKKKKIQKNLLDEDVGSIAYQQLESALLAHANSEPVRPFVFRMIHQDVTTAALSKSLDQDCPSAALFTSEGDIALRGSINQIGMMNAYWDGSGVEVGRASTGHYSLKDVRLSIGIGVQPGVFNEYLERKGELGKASGFFARSLVFYPKSTQGTRFISGEVQLSLDRYTKRMEELLEENVRKFDARDSSKLVVGFSPEAGEELKRIHNSIESEMQVGGRYERARDHGSKQTENISRVAALLHFFETGGTQISLPELSAVEKIVMGCSVVYKRLFSFSPQVVTDGDALVSWLRARCDRSVFRRTRRNEILQRGPSGLRRATRLNRAVDYLVEKGLVREVVSGRVAEIELI</sequence>
<keyword evidence="2" id="KW-1185">Reference proteome</keyword>
<reference evidence="1 2" key="2">
    <citation type="journal article" date="2017" name="Int. J. Syst. Evol. Microbiol.">
        <title>Pseudomonas furukawaii sp. nov., a polychlorinated biphenyl-degrading bacterium isolated from biphenyl-contaminated soil in Japan.</title>
        <authorList>
            <person name="Kimura N."/>
            <person name="Watanabe T."/>
            <person name="Suenaga H."/>
            <person name="Fujihara H."/>
            <person name="Futagami T."/>
            <person name="Goto M."/>
            <person name="Hanada S."/>
            <person name="Hirose J."/>
        </authorList>
    </citation>
    <scope>NUCLEOTIDE SEQUENCE [LARGE SCALE GENOMIC DNA]</scope>
    <source>
        <strain evidence="2">DSM 10086 / NBRC 110670 / KF707</strain>
    </source>
</reference>
<organism evidence="1 2">
    <name type="scientific">Metapseudomonas furukawaii</name>
    <name type="common">Pseudomonas furukawaii</name>
    <dbReference type="NCBI Taxonomy" id="1149133"/>
    <lineage>
        <taxon>Bacteria</taxon>
        <taxon>Pseudomonadati</taxon>
        <taxon>Pseudomonadota</taxon>
        <taxon>Gammaproteobacteria</taxon>
        <taxon>Pseudomonadales</taxon>
        <taxon>Pseudomonadaceae</taxon>
        <taxon>Metapseudomonas</taxon>
    </lineage>
</organism>
<name>A0AAD1FDS4_METFU</name>
<dbReference type="InterPro" id="IPR025048">
    <property type="entry name" value="DUF3987"/>
</dbReference>
<dbReference type="Proteomes" id="UP000218554">
    <property type="component" value="Chromosome"/>
</dbReference>
<reference evidence="2" key="1">
    <citation type="submission" date="2015-05" db="EMBL/GenBank/DDBJ databases">
        <title>Draft genome sequencing of a biphenyl-degrading bacterium, Pseudomonas balearica KF707 (=NBRC110670).</title>
        <authorList>
            <person name="Kimura N."/>
            <person name="Hirose J."/>
            <person name="Watanabe T."/>
            <person name="Suenaga H."/>
            <person name="Fujihara H."/>
            <person name="Noguchi M."/>
            <person name="Hashimoto M."/>
            <person name="Shimodaira J."/>
            <person name="Tsuchikane K."/>
            <person name="Hosoyama A."/>
            <person name="Yamazoe A."/>
            <person name="Fujita N."/>
            <person name="Furukawa K."/>
        </authorList>
    </citation>
    <scope>NUCLEOTIDE SEQUENCE [LARGE SCALE GENOMIC DNA]</scope>
    <source>
        <strain evidence="2">DSM 10086 / NBRC 110670 / KF707</strain>
    </source>
</reference>
<dbReference type="Pfam" id="PF13148">
    <property type="entry name" value="DUF3987"/>
    <property type="match status" value="1"/>
</dbReference>
<protein>
    <recommendedName>
        <fullName evidence="3">DUF3987 domain-containing protein</fullName>
    </recommendedName>
</protein>
<dbReference type="AlphaFoldDB" id="A0AAD1FDS4"/>
<evidence type="ECO:0000313" key="2">
    <source>
        <dbReference type="Proteomes" id="UP000218554"/>
    </source>
</evidence>
<dbReference type="KEGG" id="pfuw:KF707C_6980"/>